<keyword evidence="6" id="KW-0406">Ion transport</keyword>
<evidence type="ECO:0000256" key="9">
    <source>
        <dbReference type="ARBA" id="ARBA00068671"/>
    </source>
</evidence>
<feature type="transmembrane region" description="Helical" evidence="11">
    <location>
        <begin position="352"/>
        <end position="377"/>
    </location>
</feature>
<feature type="transmembrane region" description="Helical" evidence="11">
    <location>
        <begin position="484"/>
        <end position="503"/>
    </location>
</feature>
<comment type="caution">
    <text evidence="12">The sequence shown here is derived from an EMBL/GenBank/DDBJ whole genome shotgun (WGS) entry which is preliminary data.</text>
</comment>
<feature type="transmembrane region" description="Helical" evidence="11">
    <location>
        <begin position="554"/>
        <end position="577"/>
    </location>
</feature>
<protein>
    <recommendedName>
        <fullName evidence="9">A-type ATP synthase subunit I</fullName>
    </recommendedName>
</protein>
<comment type="subcellular location">
    <subcellularLocation>
        <location evidence="1">Membrane</location>
        <topology evidence="1">Multi-pass membrane protein</topology>
    </subcellularLocation>
</comment>
<dbReference type="GO" id="GO:0051117">
    <property type="term" value="F:ATPase binding"/>
    <property type="evidence" value="ECO:0007669"/>
    <property type="project" value="TreeGrafter"/>
</dbReference>
<evidence type="ECO:0000256" key="8">
    <source>
        <dbReference type="ARBA" id="ARBA00059506"/>
    </source>
</evidence>
<dbReference type="Gene3D" id="1.20.1460.20">
    <property type="match status" value="1"/>
</dbReference>
<name>A0A7C4BD08_9CREN</name>
<keyword evidence="5 11" id="KW-1133">Transmembrane helix</keyword>
<dbReference type="InterPro" id="IPR002490">
    <property type="entry name" value="V-ATPase_116kDa_su"/>
</dbReference>
<dbReference type="GO" id="GO:0016471">
    <property type="term" value="C:vacuolar proton-transporting V-type ATPase complex"/>
    <property type="evidence" value="ECO:0007669"/>
    <property type="project" value="TreeGrafter"/>
</dbReference>
<keyword evidence="3" id="KW-0813">Transport</keyword>
<reference evidence="12" key="1">
    <citation type="journal article" date="2020" name="mSystems">
        <title>Genome- and Community-Level Interaction Insights into Carbon Utilization and Element Cycling Functions of Hydrothermarchaeota in Hydrothermal Sediment.</title>
        <authorList>
            <person name="Zhou Z."/>
            <person name="Liu Y."/>
            <person name="Xu W."/>
            <person name="Pan J."/>
            <person name="Luo Z.H."/>
            <person name="Li M."/>
        </authorList>
    </citation>
    <scope>NUCLEOTIDE SEQUENCE [LARGE SCALE GENOMIC DNA]</scope>
    <source>
        <strain evidence="12">SpSt-732</strain>
    </source>
</reference>
<comment type="function">
    <text evidence="8">Component of the A-type ATP synthase that produces ATP from ADP in the presence of a proton gradient across the membrane.</text>
</comment>
<keyword evidence="7 11" id="KW-0472">Membrane</keyword>
<evidence type="ECO:0000313" key="12">
    <source>
        <dbReference type="EMBL" id="HGI88015.1"/>
    </source>
</evidence>
<dbReference type="GO" id="GO:0046961">
    <property type="term" value="F:proton-transporting ATPase activity, rotational mechanism"/>
    <property type="evidence" value="ECO:0007669"/>
    <property type="project" value="InterPro"/>
</dbReference>
<proteinExistence type="inferred from homology"/>
<dbReference type="AlphaFoldDB" id="A0A7C4BD08"/>
<evidence type="ECO:0000256" key="11">
    <source>
        <dbReference type="SAM" id="Phobius"/>
    </source>
</evidence>
<evidence type="ECO:0000256" key="1">
    <source>
        <dbReference type="ARBA" id="ARBA00004141"/>
    </source>
</evidence>
<dbReference type="GO" id="GO:0007035">
    <property type="term" value="P:vacuolar acidification"/>
    <property type="evidence" value="ECO:0007669"/>
    <property type="project" value="TreeGrafter"/>
</dbReference>
<organism evidence="12">
    <name type="scientific">Ignisphaera aggregans</name>
    <dbReference type="NCBI Taxonomy" id="334771"/>
    <lineage>
        <taxon>Archaea</taxon>
        <taxon>Thermoproteota</taxon>
        <taxon>Thermoprotei</taxon>
        <taxon>Desulfurococcales</taxon>
        <taxon>Desulfurococcaceae</taxon>
        <taxon>Ignisphaera</taxon>
    </lineage>
</organism>
<keyword evidence="10" id="KW-0175">Coiled coil</keyword>
<evidence type="ECO:0000256" key="10">
    <source>
        <dbReference type="SAM" id="Coils"/>
    </source>
</evidence>
<dbReference type="EMBL" id="DTFF01000052">
    <property type="protein sequence ID" value="HGI88015.1"/>
    <property type="molecule type" value="Genomic_DNA"/>
</dbReference>
<feature type="transmembrane region" description="Helical" evidence="11">
    <location>
        <begin position="597"/>
        <end position="619"/>
    </location>
</feature>
<dbReference type="Gene3D" id="3.30.70.2170">
    <property type="match status" value="1"/>
</dbReference>
<sequence length="669" mass="75615">MKLRYFLFSDPDVALKTYVIVPRDYVDEALGELLKLGVFEAIPQEGGERADEIREYIALVEKSRKIVETLNSYIKEQVEVEVKEIPRDTRKAMEQLSEKLAEVVEIVGELDRKEVEYLDRLRSSSMLRKYLANVNSAYPEADTTLLDYEGALLTVKTLWGVKSDIDELKKMAEHVISELVLDDQTAIATLVFRRDVLEEVHREAERRRVRVLEISKTYGLETLSTVIKRILAEEEAIKSELEKLEASRNDTIRRHLHDIAVLKILTEAETSKAELLKSALQSKHMALVLGWIPRSKRDEVYKSLRDIPFNITFEEDPNPPVEFNNPKPFKSFEMFTELNGYPSPREWDPTPFLTYFYILFFALMFTDAGYAIGLIIGAKYILPLFVQNHETLKKLRRIAYITAVASIVTGVLSGSFLGSLIGRYISLVIPVRAIPSMPPGLGDYRVVADVVNYYIKLALLLGYIVVLISHFIGFLKAFIKARDLWSALLEVCIVVIMIFGPAYVKWRFNVQQNIDVFNLLKILPVQMLEFTLYAVLLLLILAKVKSMGFMGIMLWIFDVVGIMGDIFSFIRIAGIALGGMMLAEIFNNFVYGAVSSLSPISIGLGIAAGICMAFVLHLFNLASSVLGPYIHSLRLILYEMSSKFYEGSGRKLSPVKVVLGTVSLGVISR</sequence>
<evidence type="ECO:0000256" key="7">
    <source>
        <dbReference type="ARBA" id="ARBA00023136"/>
    </source>
</evidence>
<evidence type="ECO:0000256" key="2">
    <source>
        <dbReference type="ARBA" id="ARBA00009904"/>
    </source>
</evidence>
<evidence type="ECO:0000256" key="3">
    <source>
        <dbReference type="ARBA" id="ARBA00022448"/>
    </source>
</evidence>
<comment type="similarity">
    <text evidence="2">Belongs to the V-ATPase 116 kDa subunit family.</text>
</comment>
<keyword evidence="4 11" id="KW-0812">Transmembrane</keyword>
<feature type="transmembrane region" description="Helical" evidence="11">
    <location>
        <begin position="523"/>
        <end position="542"/>
    </location>
</feature>
<feature type="coiled-coil region" evidence="10">
    <location>
        <begin position="227"/>
        <end position="254"/>
    </location>
</feature>
<dbReference type="PANTHER" id="PTHR11629:SF63">
    <property type="entry name" value="V-TYPE PROTON ATPASE SUBUNIT A"/>
    <property type="match status" value="1"/>
</dbReference>
<feature type="transmembrane region" description="Helical" evidence="11">
    <location>
        <begin position="398"/>
        <end position="421"/>
    </location>
</feature>
<dbReference type="GO" id="GO:0033179">
    <property type="term" value="C:proton-transporting V-type ATPase, V0 domain"/>
    <property type="evidence" value="ECO:0007669"/>
    <property type="project" value="InterPro"/>
</dbReference>
<evidence type="ECO:0000256" key="6">
    <source>
        <dbReference type="ARBA" id="ARBA00023065"/>
    </source>
</evidence>
<evidence type="ECO:0000256" key="5">
    <source>
        <dbReference type="ARBA" id="ARBA00022989"/>
    </source>
</evidence>
<dbReference type="PANTHER" id="PTHR11629">
    <property type="entry name" value="VACUOLAR PROTON ATPASES"/>
    <property type="match status" value="1"/>
</dbReference>
<gene>
    <name evidence="12" type="ORF">ENV14_06485</name>
</gene>
<feature type="transmembrane region" description="Helical" evidence="11">
    <location>
        <begin position="453"/>
        <end position="472"/>
    </location>
</feature>
<accession>A0A7C4BD08</accession>
<evidence type="ECO:0000256" key="4">
    <source>
        <dbReference type="ARBA" id="ARBA00022692"/>
    </source>
</evidence>
<dbReference type="Gene3D" id="3.30.70.2750">
    <property type="match status" value="1"/>
</dbReference>